<dbReference type="Proteomes" id="UP000000230">
    <property type="component" value="Chromosome"/>
</dbReference>
<dbReference type="NCBIfam" id="NF008099">
    <property type="entry name" value="PRK10841.1"/>
    <property type="match status" value="1"/>
</dbReference>
<dbReference type="InterPro" id="IPR038388">
    <property type="entry name" value="RcsC_C_sf"/>
</dbReference>
<feature type="modified residue" description="4-aspartylphosphate" evidence="13 14">
    <location>
        <position position="876"/>
    </location>
</feature>
<dbReference type="Gene3D" id="3.40.50.10970">
    <property type="match status" value="1"/>
</dbReference>
<keyword evidence="11 13" id="KW-0902">Two-component regulatory system</keyword>
<feature type="domain" description="Histidine kinase" evidence="15">
    <location>
        <begin position="476"/>
        <end position="692"/>
    </location>
</feature>
<dbReference type="SMART" id="SM00448">
    <property type="entry name" value="REC"/>
    <property type="match status" value="1"/>
</dbReference>
<dbReference type="Pfam" id="PF02518">
    <property type="entry name" value="HATPase_c"/>
    <property type="match status" value="1"/>
</dbReference>
<name>A0A9J9GHS0_ENT38</name>
<comment type="subcellular location">
    <subcellularLocation>
        <location evidence="13">Cell inner membrane</location>
        <topology evidence="13">Multi-pass membrane protein</topology>
    </subcellularLocation>
</comment>
<evidence type="ECO:0000256" key="4">
    <source>
        <dbReference type="ARBA" id="ARBA00022553"/>
    </source>
</evidence>
<dbReference type="SMART" id="SM00388">
    <property type="entry name" value="HisKA"/>
    <property type="match status" value="1"/>
</dbReference>
<dbReference type="GO" id="GO:0005886">
    <property type="term" value="C:plasma membrane"/>
    <property type="evidence" value="ECO:0007669"/>
    <property type="project" value="UniProtKB-SubCell"/>
</dbReference>
<dbReference type="SUPFAM" id="SSF52172">
    <property type="entry name" value="CheY-like"/>
    <property type="match status" value="2"/>
</dbReference>
<dbReference type="CDD" id="cd17546">
    <property type="entry name" value="REC_hyHK_CKI1_RcsC-like"/>
    <property type="match status" value="1"/>
</dbReference>
<dbReference type="EMBL" id="CP000653">
    <property type="protein sequence ID" value="ABP61463.1"/>
    <property type="molecule type" value="Genomic_DNA"/>
</dbReference>
<comment type="similarity">
    <text evidence="13">Belongs to the RcsC family.</text>
</comment>
<dbReference type="Pfam" id="PF00512">
    <property type="entry name" value="HisKA"/>
    <property type="match status" value="1"/>
</dbReference>
<dbReference type="InterPro" id="IPR036097">
    <property type="entry name" value="HisK_dim/P_sf"/>
</dbReference>
<comment type="catalytic activity">
    <reaction evidence="1 13">
        <text>ATP + protein L-histidine = ADP + protein N-phospho-L-histidine.</text>
        <dbReference type="EC" id="2.7.13.3"/>
    </reaction>
</comment>
<dbReference type="InterPro" id="IPR001789">
    <property type="entry name" value="Sig_transdc_resp-reg_receiver"/>
</dbReference>
<evidence type="ECO:0000256" key="13">
    <source>
        <dbReference type="HAMAP-Rule" id="MF_00979"/>
    </source>
</evidence>
<evidence type="ECO:0000256" key="14">
    <source>
        <dbReference type="PROSITE-ProRule" id="PRU00169"/>
    </source>
</evidence>
<proteinExistence type="inferred from homology"/>
<evidence type="ECO:0000313" key="18">
    <source>
        <dbReference type="EMBL" id="ABP61463.1"/>
    </source>
</evidence>
<feature type="transmembrane region" description="Helical" evidence="13">
    <location>
        <begin position="314"/>
        <end position="334"/>
    </location>
</feature>
<evidence type="ECO:0000313" key="19">
    <source>
        <dbReference type="Proteomes" id="UP000000230"/>
    </source>
</evidence>
<dbReference type="CDD" id="cd16922">
    <property type="entry name" value="HATPase_EvgS-ArcB-TorS-like"/>
    <property type="match status" value="1"/>
</dbReference>
<organism evidence="18 19">
    <name type="scientific">Enterobacter sp. (strain 638)</name>
    <dbReference type="NCBI Taxonomy" id="399742"/>
    <lineage>
        <taxon>Bacteria</taxon>
        <taxon>Pseudomonadati</taxon>
        <taxon>Pseudomonadota</taxon>
        <taxon>Gammaproteobacteria</taxon>
        <taxon>Enterobacterales</taxon>
        <taxon>Enterobacteriaceae</taxon>
        <taxon>Enterobacter</taxon>
    </lineage>
</organism>
<dbReference type="InterPro" id="IPR003661">
    <property type="entry name" value="HisK_dim/P_dom"/>
</dbReference>
<evidence type="ECO:0000256" key="6">
    <source>
        <dbReference type="ARBA" id="ARBA00022692"/>
    </source>
</evidence>
<gene>
    <name evidence="13" type="primary">rcsC</name>
    <name evidence="18" type="ordered locus">Ent638_2798</name>
</gene>
<evidence type="ECO:0000259" key="16">
    <source>
        <dbReference type="PROSITE" id="PS50110"/>
    </source>
</evidence>
<keyword evidence="19" id="KW-1185">Reference proteome</keyword>
<dbReference type="InterPro" id="IPR005467">
    <property type="entry name" value="His_kinase_dom"/>
</dbReference>
<dbReference type="InterPro" id="IPR019017">
    <property type="entry name" value="Sig_transdc_His_kin_a/b-loop_C"/>
</dbReference>
<dbReference type="PROSITE" id="PS50110">
    <property type="entry name" value="RESPONSE_REGULATORY"/>
    <property type="match status" value="1"/>
</dbReference>
<dbReference type="Gene3D" id="3.30.565.10">
    <property type="entry name" value="Histidine kinase-like ATPase, C-terminal domain"/>
    <property type="match status" value="1"/>
</dbReference>
<feature type="domain" description="Response regulatory" evidence="16">
    <location>
        <begin position="827"/>
        <end position="941"/>
    </location>
</feature>
<keyword evidence="6 13" id="KW-0812">Transmembrane</keyword>
<dbReference type="SUPFAM" id="SSF47384">
    <property type="entry name" value="Homodimeric domain of signal transducing histidine kinase"/>
    <property type="match status" value="1"/>
</dbReference>
<keyword evidence="7 13" id="KW-0547">Nucleotide-binding</keyword>
<sequence length="949" mass="106859">MKYLVSFRTTLKVSRYLFRALALLLWLLVALFSVFYIVNALHQKESEIRQEFNLSSDQAQRYIQRTSDVMKELKYIAENRLTAENGILATRGRNDKPEVPDFEPLFPDSDCSTMGTAWRGSLESLAWFMRYWRDNFSAAYDLNRVFLIGSENLCLADFGLRDVPVEREDALKSLHERIMKYRNAPQDERGNNIFWISQGPRPGVGYFYALTPVYLANRLQALLGTEQTIRMENFFTPGSLPMGVTILDENGHTLISLTGPESRLKVDPRWMQERSWFGYTSGFHELVLKKSLPPSSLSIVYSVPVDMVLERIRMLILNSILLNVLVGIALFMLARMYERKIFIPAESDAQRLEEHEQFNRKIVASAPVGICILRTQDGTNILSNELAHNYLNMLTHEDRQRLTQIICGQQVNFVDVLTSNHTNLQISFVHSRYRNENVAICVLVDVSSRVKMEESLQEMAQAAEQASQSKSMFLATVSHELRTPLYGIIGNLDLLQTKELPKGVERLVTAMNNSSSLLLKIISDILDFSKIESEQLKIEPSEFSPREVMNHISANYMPLVVRKQLGLYCFIEPDVPLTLLGDPMRLQQVISNLLSNAIKFTDVGCIILHVSRAGDYLSIRIRDTGVGIPAKEVVKLFDPFFQVGTGVQRNFQGTGLGLAICEQLISMMDGDISVDTEPGMGSQFTIRIPLYSAQYPVKSPAEGLSDKMCWLAVHNASLYSFLESLLSNRGIRVARYEAGQKTDPDDTLITDVEVDPSWRGRAVITFCRRHIGIAQERVPGEWTHSVATPHEILHLLAHIYNVEGDAHDGGTALPSPQSAVAMNDDMMILVVDDHPINRRLLADQLGSLGYQCLTANDGVDALNVLSKNHIDIVLSDVNMPNMDGYRLTQRIRQLGMTLPVIGVTANALAEEKERCLESGMDSCLSKPVTLDVIKQTLSIYADRVRKSRA</sequence>
<dbReference type="FunFam" id="3.40.50.2300:FF:000121">
    <property type="entry name" value="Sensor histidine kinase RcsC"/>
    <property type="match status" value="1"/>
</dbReference>
<evidence type="ECO:0000256" key="1">
    <source>
        <dbReference type="ARBA" id="ARBA00000085"/>
    </source>
</evidence>
<keyword evidence="9 13" id="KW-0067">ATP-binding</keyword>
<dbReference type="AlphaFoldDB" id="A0A9J9GHS0"/>
<keyword evidence="10 13" id="KW-1133">Transmembrane helix</keyword>
<evidence type="ECO:0000256" key="2">
    <source>
        <dbReference type="ARBA" id="ARBA00022475"/>
    </source>
</evidence>
<evidence type="ECO:0000256" key="7">
    <source>
        <dbReference type="ARBA" id="ARBA00022741"/>
    </source>
</evidence>
<dbReference type="HAMAP" id="MF_00979">
    <property type="entry name" value="RcsC"/>
    <property type="match status" value="1"/>
</dbReference>
<feature type="modified residue" description="Phosphohistidine; by autocatalysis" evidence="13">
    <location>
        <position position="479"/>
    </location>
</feature>
<dbReference type="CDD" id="cd00082">
    <property type="entry name" value="HisKA"/>
    <property type="match status" value="1"/>
</dbReference>
<comment type="subunit">
    <text evidence="13">Interacts with RcsD.</text>
</comment>
<dbReference type="RefSeq" id="WP_015959796.1">
    <property type="nucleotide sequence ID" value="NC_009436.1"/>
</dbReference>
<keyword evidence="12 13" id="KW-0472">Membrane</keyword>
<dbReference type="GO" id="GO:0006355">
    <property type="term" value="P:regulation of DNA-templated transcription"/>
    <property type="evidence" value="ECO:0007669"/>
    <property type="project" value="InterPro"/>
</dbReference>
<dbReference type="PANTHER" id="PTHR43047">
    <property type="entry name" value="TWO-COMPONENT HISTIDINE PROTEIN KINASE"/>
    <property type="match status" value="1"/>
</dbReference>
<keyword evidence="5 13" id="KW-0808">Transferase</keyword>
<dbReference type="FunFam" id="3.30.565.10:FF:000010">
    <property type="entry name" value="Sensor histidine kinase RcsC"/>
    <property type="match status" value="1"/>
</dbReference>
<dbReference type="FunFam" id="1.10.287.130:FF:000019">
    <property type="entry name" value="Sensor histidine kinase RcsC"/>
    <property type="match status" value="1"/>
</dbReference>
<comment type="caution">
    <text evidence="13">Lacks conserved residue(s) required for the propagation of feature annotation.</text>
</comment>
<keyword evidence="3 13" id="KW-0997">Cell inner membrane</keyword>
<evidence type="ECO:0000256" key="10">
    <source>
        <dbReference type="ARBA" id="ARBA00022989"/>
    </source>
</evidence>
<evidence type="ECO:0000256" key="9">
    <source>
        <dbReference type="ARBA" id="ARBA00022840"/>
    </source>
</evidence>
<evidence type="ECO:0000256" key="3">
    <source>
        <dbReference type="ARBA" id="ARBA00022519"/>
    </source>
</evidence>
<dbReference type="PROSITE" id="PS51426">
    <property type="entry name" value="ABL"/>
    <property type="match status" value="1"/>
</dbReference>
<feature type="domain" description="ABL" evidence="17">
    <location>
        <begin position="705"/>
        <end position="806"/>
    </location>
</feature>
<dbReference type="PRINTS" id="PR00344">
    <property type="entry name" value="BCTRLSENSOR"/>
</dbReference>
<keyword evidence="8 13" id="KW-0418">Kinase</keyword>
<dbReference type="Pfam" id="PF09456">
    <property type="entry name" value="RcsC"/>
    <property type="match status" value="1"/>
</dbReference>
<dbReference type="InterPro" id="IPR011006">
    <property type="entry name" value="CheY-like_superfamily"/>
</dbReference>
<dbReference type="PROSITE" id="PS50109">
    <property type="entry name" value="HIS_KIN"/>
    <property type="match status" value="1"/>
</dbReference>
<evidence type="ECO:0000256" key="8">
    <source>
        <dbReference type="ARBA" id="ARBA00022777"/>
    </source>
</evidence>
<comment type="function">
    <text evidence="13">Component of the Rcs signaling system, which controls transcription of numerous genes. RcsC functions as a membrane-associated protein kinase that phosphorylates RcsD in response to environmental signals. The phosphoryl group is then transferred to the response regulator RcsB.</text>
</comment>
<evidence type="ECO:0000259" key="17">
    <source>
        <dbReference type="PROSITE" id="PS51426"/>
    </source>
</evidence>
<reference evidence="19" key="1">
    <citation type="journal article" date="2010" name="PLoS Genet.">
        <title>Genome sequence of the plant growth promoting endophytic bacterium Enterobacter sp. 638.</title>
        <authorList>
            <person name="Taghavi S."/>
            <person name="van der Lelie D."/>
            <person name="Hoffman A."/>
            <person name="Zhang Y.B."/>
            <person name="Walla M.D."/>
            <person name="Vangronsveld J."/>
            <person name="Newman L."/>
            <person name="Monchy S."/>
        </authorList>
    </citation>
    <scope>NUCLEOTIDE SEQUENCE [LARGE SCALE GENOMIC DNA]</scope>
    <source>
        <strain evidence="19">638</strain>
    </source>
</reference>
<dbReference type="PANTHER" id="PTHR43047:SF72">
    <property type="entry name" value="OSMOSENSING HISTIDINE PROTEIN KINASE SLN1"/>
    <property type="match status" value="1"/>
</dbReference>
<evidence type="ECO:0000259" key="15">
    <source>
        <dbReference type="PROSITE" id="PS50109"/>
    </source>
</evidence>
<evidence type="ECO:0000256" key="12">
    <source>
        <dbReference type="ARBA" id="ARBA00023136"/>
    </source>
</evidence>
<dbReference type="Gene3D" id="1.10.287.130">
    <property type="match status" value="1"/>
</dbReference>
<protein>
    <recommendedName>
        <fullName evidence="13">Sensor histidine kinase RcsC</fullName>
        <ecNumber evidence="13">2.7.13.3</ecNumber>
    </recommendedName>
</protein>
<accession>A0A9J9GHS0</accession>
<dbReference type="Gene3D" id="3.40.50.2300">
    <property type="match status" value="1"/>
</dbReference>
<dbReference type="InterPro" id="IPR003594">
    <property type="entry name" value="HATPase_dom"/>
</dbReference>
<dbReference type="Pfam" id="PF00072">
    <property type="entry name" value="Response_reg"/>
    <property type="match status" value="1"/>
</dbReference>
<dbReference type="SUPFAM" id="SSF55874">
    <property type="entry name" value="ATPase domain of HSP90 chaperone/DNA topoisomerase II/histidine kinase"/>
    <property type="match status" value="1"/>
</dbReference>
<keyword evidence="4 13" id="KW-0597">Phosphoprotein</keyword>
<dbReference type="GO" id="GO:0005524">
    <property type="term" value="F:ATP binding"/>
    <property type="evidence" value="ECO:0007669"/>
    <property type="project" value="UniProtKB-UniRule"/>
</dbReference>
<evidence type="ECO:0000256" key="11">
    <source>
        <dbReference type="ARBA" id="ARBA00023012"/>
    </source>
</evidence>
<dbReference type="GO" id="GO:0009927">
    <property type="term" value="F:histidine phosphotransfer kinase activity"/>
    <property type="evidence" value="ECO:0007669"/>
    <property type="project" value="TreeGrafter"/>
</dbReference>
<dbReference type="OrthoDB" id="9770795at2"/>
<comment type="PTM">
    <text evidence="13">Autophosphorylated. Activation probably requires a transfer of a phosphate group from a His in the transmitter domain to an Asp in the receiver domain.</text>
</comment>
<dbReference type="InterPro" id="IPR036890">
    <property type="entry name" value="HATPase_C_sf"/>
</dbReference>
<dbReference type="SMART" id="SM00387">
    <property type="entry name" value="HATPase_c"/>
    <property type="match status" value="1"/>
</dbReference>
<evidence type="ECO:0000256" key="5">
    <source>
        <dbReference type="ARBA" id="ARBA00022679"/>
    </source>
</evidence>
<dbReference type="InterPro" id="IPR004358">
    <property type="entry name" value="Sig_transdc_His_kin-like_C"/>
</dbReference>
<dbReference type="GO" id="GO:0000155">
    <property type="term" value="F:phosphorelay sensor kinase activity"/>
    <property type="evidence" value="ECO:0007669"/>
    <property type="project" value="UniProtKB-UniRule"/>
</dbReference>
<dbReference type="EC" id="2.7.13.3" evidence="13"/>
<keyword evidence="2 13" id="KW-1003">Cell membrane</keyword>
<dbReference type="KEGG" id="ent:Ent638_2798"/>
<dbReference type="InterPro" id="IPR030856">
    <property type="entry name" value="RcsC"/>
</dbReference>